<proteinExistence type="predicted"/>
<accession>A0AAJ6VVQ0</accession>
<gene>
    <name evidence="8" type="primary">LOC100902048</name>
</gene>
<evidence type="ECO:0000256" key="3">
    <source>
        <dbReference type="ARBA" id="ARBA00023034"/>
    </source>
</evidence>
<keyword evidence="4" id="KW-0472">Membrane</keyword>
<evidence type="ECO:0000256" key="1">
    <source>
        <dbReference type="ARBA" id="ARBA00004395"/>
    </source>
</evidence>
<dbReference type="RefSeq" id="XP_003739124.1">
    <property type="nucleotide sequence ID" value="XM_003739076.1"/>
</dbReference>
<keyword evidence="7" id="KW-1185">Reference proteome</keyword>
<dbReference type="InterPro" id="IPR048485">
    <property type="entry name" value="COG5_helical"/>
</dbReference>
<dbReference type="Pfam" id="PF20649">
    <property type="entry name" value="COG5_C"/>
    <property type="match status" value="1"/>
</dbReference>
<keyword evidence="3" id="KW-0333">Golgi apparatus</keyword>
<dbReference type="CTD" id="100529224"/>
<dbReference type="InterPro" id="IPR019465">
    <property type="entry name" value="Cog5"/>
</dbReference>
<dbReference type="GO" id="GO:0017119">
    <property type="term" value="C:Golgi transport complex"/>
    <property type="evidence" value="ECO:0007669"/>
    <property type="project" value="InterPro"/>
</dbReference>
<evidence type="ECO:0000256" key="4">
    <source>
        <dbReference type="ARBA" id="ARBA00023136"/>
    </source>
</evidence>
<feature type="domain" description="Conserved oligomeric Golgi complex subunit 5 helical" evidence="6">
    <location>
        <begin position="184"/>
        <end position="381"/>
    </location>
</feature>
<dbReference type="KEGG" id="goe:100902048"/>
<dbReference type="Pfam" id="PF10392">
    <property type="entry name" value="COG5_N"/>
    <property type="match status" value="1"/>
</dbReference>
<evidence type="ECO:0000256" key="2">
    <source>
        <dbReference type="ARBA" id="ARBA00020974"/>
    </source>
</evidence>
<sequence length="775" mass="85645">MEQSVCNSADSSPSGLIIPQLRSDPLYCEFLDDDFDAKTVAAKAVENLAITDNLAKISAGISLVEREIRHEVGDKYEQLLSHATDIEVLEKSLQDTFTSVKALKVISDRLQSRMNECYTKVEQQTLMLGRLHETCELARSVARLAGICKQLRQSNSKQNKDMIKSAQLIAEVDHLLSNVGDGVHSVNAVRQHLTFLSEFRVDLIRQCQNLLKSSLETQNAAQIAIALQSLHHMGILSQQLEWLLQNYREKNTRAAKEALDSHRLTQNEQAAGRAPGRVALGGGAAFRGNLWNAIENLTGAINAQLAQVAGLETVMAKRKDAISHATFLQIYSDEGKPGLVESLWEDLSAMLSEELVSASSQSTFVRQAFEGEYPKLIKIFTTKLEGVDLAKLRLEVLETAYLSRSLSRLLDSANLCLTNTPPSQEDVLAVVNVIMSEIRVTESVGDSQLLHKVAKNVAKTVHHLASRAEETVIKSSTPDAIQVIGPANVTQKNNGIALQLLNQFSVQVASFTESLTCDATSISVMSSSLKHIDSTLTSSLAPLFSSIGNAIEAIFLTMHGERYDIKSNGEKMSCSLYMRELTGFMQRVISEYVILFPVNGTVQGMVREMGSRTIELFLRFATLLRPVSDGGCLKLAADCCQLETILSQLNPESYEDSLGRQFRSLRALKPLLLQEEEQIAKSPSVGSVVPYSTVLHFLFARAPPEMKSPHEAASWSLQKYSSWLDQHPSEKDRLVLIRGTLDSYLRWVKQNSIKQFPPVYLLINELLAKAVADCV</sequence>
<dbReference type="Gene3D" id="1.20.58.670">
    <property type="entry name" value="Dsl1p vesicle tethering complex, Tip20p subunit, domain D"/>
    <property type="match status" value="1"/>
</dbReference>
<reference evidence="8" key="1">
    <citation type="submission" date="2025-08" db="UniProtKB">
        <authorList>
            <consortium name="RefSeq"/>
        </authorList>
    </citation>
    <scope>IDENTIFICATION</scope>
</reference>
<evidence type="ECO:0000313" key="7">
    <source>
        <dbReference type="Proteomes" id="UP000694867"/>
    </source>
</evidence>
<dbReference type="GO" id="GO:0000139">
    <property type="term" value="C:Golgi membrane"/>
    <property type="evidence" value="ECO:0007669"/>
    <property type="project" value="UniProtKB-SubCell"/>
</dbReference>
<evidence type="ECO:0000259" key="5">
    <source>
        <dbReference type="Pfam" id="PF10392"/>
    </source>
</evidence>
<evidence type="ECO:0000313" key="8">
    <source>
        <dbReference type="RefSeq" id="XP_003739124.1"/>
    </source>
</evidence>
<dbReference type="AlphaFoldDB" id="A0AAJ6VVQ0"/>
<dbReference type="InterPro" id="IPR042044">
    <property type="entry name" value="EXOC6PINT-1/Sec15/Tip20_C_dom2"/>
</dbReference>
<dbReference type="PANTHER" id="PTHR13228">
    <property type="entry name" value="CONSERVED OLIGOMERIC GOLGI COMPLEX COMPONENT 5"/>
    <property type="match status" value="1"/>
</dbReference>
<dbReference type="InterPro" id="IPR049176">
    <property type="entry name" value="COG5_N"/>
</dbReference>
<dbReference type="GeneID" id="100902048"/>
<comment type="subcellular location">
    <subcellularLocation>
        <location evidence="1">Golgi apparatus membrane</location>
        <topology evidence="1">Peripheral membrane protein</topology>
    </subcellularLocation>
</comment>
<dbReference type="PANTHER" id="PTHR13228:SF3">
    <property type="entry name" value="CONSERVED OLIGOMERIC GOLGI COMPLEX SUBUNIT 5"/>
    <property type="match status" value="1"/>
</dbReference>
<feature type="domain" description="Conserved oligomeric Golgi complex subunit 5 N-terminal" evidence="5">
    <location>
        <begin position="29"/>
        <end position="151"/>
    </location>
</feature>
<dbReference type="Proteomes" id="UP000694867">
    <property type="component" value="Unplaced"/>
</dbReference>
<protein>
    <recommendedName>
        <fullName evidence="2">Conserved oligomeric Golgi complex subunit 5</fullName>
    </recommendedName>
</protein>
<dbReference type="GO" id="GO:0006891">
    <property type="term" value="P:intra-Golgi vesicle-mediated transport"/>
    <property type="evidence" value="ECO:0007669"/>
    <property type="project" value="InterPro"/>
</dbReference>
<organism evidence="7 8">
    <name type="scientific">Galendromus occidentalis</name>
    <name type="common">western predatory mite</name>
    <dbReference type="NCBI Taxonomy" id="34638"/>
    <lineage>
        <taxon>Eukaryota</taxon>
        <taxon>Metazoa</taxon>
        <taxon>Ecdysozoa</taxon>
        <taxon>Arthropoda</taxon>
        <taxon>Chelicerata</taxon>
        <taxon>Arachnida</taxon>
        <taxon>Acari</taxon>
        <taxon>Parasitiformes</taxon>
        <taxon>Mesostigmata</taxon>
        <taxon>Gamasina</taxon>
        <taxon>Phytoseioidea</taxon>
        <taxon>Phytoseiidae</taxon>
        <taxon>Typhlodrominae</taxon>
        <taxon>Galendromus</taxon>
    </lineage>
</organism>
<name>A0AAJ6VVQ0_9ACAR</name>
<evidence type="ECO:0000259" key="6">
    <source>
        <dbReference type="Pfam" id="PF20649"/>
    </source>
</evidence>